<dbReference type="GO" id="GO:0003777">
    <property type="term" value="F:microtubule motor activity"/>
    <property type="evidence" value="ECO:0007669"/>
    <property type="project" value="InterPro"/>
</dbReference>
<dbReference type="InterPro" id="IPR036961">
    <property type="entry name" value="Kinesin_motor_dom_sf"/>
</dbReference>
<evidence type="ECO:0000256" key="9">
    <source>
        <dbReference type="RuleBase" id="RU000394"/>
    </source>
</evidence>
<evidence type="ECO:0000256" key="5">
    <source>
        <dbReference type="ARBA" id="ARBA00022840"/>
    </source>
</evidence>
<dbReference type="SMART" id="SM00129">
    <property type="entry name" value="KISc"/>
    <property type="match status" value="1"/>
</dbReference>
<dbReference type="InterPro" id="IPR019821">
    <property type="entry name" value="Kinesin_motor_CS"/>
</dbReference>
<keyword evidence="2" id="KW-0732">Signal</keyword>
<dbReference type="InterPro" id="IPR001752">
    <property type="entry name" value="Kinesin_motor_dom"/>
</dbReference>
<gene>
    <name evidence="12" type="ORF">FNV43_RR04868</name>
</gene>
<dbReference type="SUPFAM" id="SSF52540">
    <property type="entry name" value="P-loop containing nucleoside triphosphate hydrolases"/>
    <property type="match status" value="1"/>
</dbReference>
<comment type="similarity">
    <text evidence="8 9">Belongs to the TRAFAC class myosin-kinesin ATPase superfamily. Kinesin family.</text>
</comment>
<dbReference type="EMBL" id="VOIH02000002">
    <property type="protein sequence ID" value="KAF3454421.1"/>
    <property type="molecule type" value="Genomic_DNA"/>
</dbReference>
<evidence type="ECO:0000256" key="7">
    <source>
        <dbReference type="ARBA" id="ARBA00023180"/>
    </source>
</evidence>
<reference evidence="12" key="1">
    <citation type="submission" date="2020-03" db="EMBL/GenBank/DDBJ databases">
        <title>A high-quality chromosome-level genome assembly of a woody plant with both climbing and erect habits, Rhamnella rubrinervis.</title>
        <authorList>
            <person name="Lu Z."/>
            <person name="Yang Y."/>
            <person name="Zhu X."/>
            <person name="Sun Y."/>
        </authorList>
    </citation>
    <scope>NUCLEOTIDE SEQUENCE</scope>
    <source>
        <strain evidence="12">BYM</strain>
        <tissue evidence="12">Leaf</tissue>
    </source>
</reference>
<name>A0A8K0HL21_9ROSA</name>
<dbReference type="InterPro" id="IPR036514">
    <property type="entry name" value="SGNH_hydro_sf"/>
</dbReference>
<dbReference type="PRINTS" id="PR00380">
    <property type="entry name" value="KINESINHEAVY"/>
</dbReference>
<protein>
    <recommendedName>
        <fullName evidence="9">Kinesin-like protein</fullName>
    </recommendedName>
</protein>
<dbReference type="GO" id="GO:0008017">
    <property type="term" value="F:microtubule binding"/>
    <property type="evidence" value="ECO:0007669"/>
    <property type="project" value="InterPro"/>
</dbReference>
<accession>A0A8K0HL21</accession>
<keyword evidence="5 9" id="KW-0067">ATP-binding</keyword>
<dbReference type="PROSITE" id="PS50067">
    <property type="entry name" value="KINESIN_MOTOR_2"/>
    <property type="match status" value="1"/>
</dbReference>
<dbReference type="PROSITE" id="PS00411">
    <property type="entry name" value="KINESIN_MOTOR_1"/>
    <property type="match status" value="1"/>
</dbReference>
<dbReference type="CDD" id="cd01837">
    <property type="entry name" value="SGNH_plant_lipase_like"/>
    <property type="match status" value="1"/>
</dbReference>
<comment type="caution">
    <text evidence="8">Lacks conserved residue(s) required for the propagation of feature annotation.</text>
</comment>
<evidence type="ECO:0000256" key="10">
    <source>
        <dbReference type="SAM" id="MobiDB-lite"/>
    </source>
</evidence>
<dbReference type="OrthoDB" id="1600564at2759"/>
<evidence type="ECO:0000256" key="6">
    <source>
        <dbReference type="ARBA" id="ARBA00023175"/>
    </source>
</evidence>
<comment type="caution">
    <text evidence="12">The sequence shown here is derived from an EMBL/GenBank/DDBJ whole genome shotgun (WGS) entry which is preliminary data.</text>
</comment>
<dbReference type="Gene3D" id="3.40.50.1110">
    <property type="entry name" value="SGNH hydrolase"/>
    <property type="match status" value="1"/>
</dbReference>
<dbReference type="AlphaFoldDB" id="A0A8K0HL21"/>
<evidence type="ECO:0000259" key="11">
    <source>
        <dbReference type="PROSITE" id="PS50067"/>
    </source>
</evidence>
<dbReference type="Pfam" id="PF00657">
    <property type="entry name" value="Lipase_GDSL"/>
    <property type="match status" value="1"/>
</dbReference>
<keyword evidence="6 9" id="KW-0505">Motor protein</keyword>
<keyword evidence="9" id="KW-0493">Microtubule</keyword>
<evidence type="ECO:0000256" key="3">
    <source>
        <dbReference type="ARBA" id="ARBA00022741"/>
    </source>
</evidence>
<evidence type="ECO:0000256" key="1">
    <source>
        <dbReference type="ARBA" id="ARBA00008668"/>
    </source>
</evidence>
<dbReference type="InterPro" id="IPR027417">
    <property type="entry name" value="P-loop_NTPase"/>
</dbReference>
<dbReference type="GO" id="GO:0005524">
    <property type="term" value="F:ATP binding"/>
    <property type="evidence" value="ECO:0007669"/>
    <property type="project" value="UniProtKB-KW"/>
</dbReference>
<evidence type="ECO:0000256" key="4">
    <source>
        <dbReference type="ARBA" id="ARBA00022801"/>
    </source>
</evidence>
<evidence type="ECO:0000313" key="12">
    <source>
        <dbReference type="EMBL" id="KAF3454421.1"/>
    </source>
</evidence>
<evidence type="ECO:0000256" key="2">
    <source>
        <dbReference type="ARBA" id="ARBA00022729"/>
    </source>
</evidence>
<dbReference type="GO" id="GO:0016788">
    <property type="term" value="F:hydrolase activity, acting on ester bonds"/>
    <property type="evidence" value="ECO:0007669"/>
    <property type="project" value="InterPro"/>
</dbReference>
<keyword evidence="7" id="KW-0325">Glycoprotein</keyword>
<keyword evidence="4" id="KW-0378">Hydrolase</keyword>
<evidence type="ECO:0000313" key="13">
    <source>
        <dbReference type="Proteomes" id="UP000796880"/>
    </source>
</evidence>
<dbReference type="PANTHER" id="PTHR22835">
    <property type="entry name" value="ZINC FINGER FYVE DOMAIN CONTAINING PROTEIN"/>
    <property type="match status" value="1"/>
</dbReference>
<dbReference type="GO" id="GO:0007018">
    <property type="term" value="P:microtubule-based movement"/>
    <property type="evidence" value="ECO:0007669"/>
    <property type="project" value="InterPro"/>
</dbReference>
<dbReference type="Proteomes" id="UP000796880">
    <property type="component" value="Unassembled WGS sequence"/>
</dbReference>
<dbReference type="PANTHER" id="PTHR22835:SF536">
    <property type="entry name" value="OS05G0401000 PROTEIN"/>
    <property type="match status" value="1"/>
</dbReference>
<comment type="similarity">
    <text evidence="1">Belongs to the 'GDSL' lipolytic enzyme family.</text>
</comment>
<feature type="region of interest" description="Disordered" evidence="10">
    <location>
        <begin position="307"/>
        <end position="327"/>
    </location>
</feature>
<evidence type="ECO:0000256" key="8">
    <source>
        <dbReference type="PROSITE-ProRule" id="PRU00283"/>
    </source>
</evidence>
<feature type="domain" description="Kinesin motor" evidence="11">
    <location>
        <begin position="1"/>
        <end position="302"/>
    </location>
</feature>
<dbReference type="InterPro" id="IPR035669">
    <property type="entry name" value="SGNH_plant_lipase-like"/>
</dbReference>
<dbReference type="Gene3D" id="3.40.850.10">
    <property type="entry name" value="Kinesin motor domain"/>
    <property type="match status" value="1"/>
</dbReference>
<organism evidence="12 13">
    <name type="scientific">Rhamnella rubrinervis</name>
    <dbReference type="NCBI Taxonomy" id="2594499"/>
    <lineage>
        <taxon>Eukaryota</taxon>
        <taxon>Viridiplantae</taxon>
        <taxon>Streptophyta</taxon>
        <taxon>Embryophyta</taxon>
        <taxon>Tracheophyta</taxon>
        <taxon>Spermatophyta</taxon>
        <taxon>Magnoliopsida</taxon>
        <taxon>eudicotyledons</taxon>
        <taxon>Gunneridae</taxon>
        <taxon>Pentapetalae</taxon>
        <taxon>rosids</taxon>
        <taxon>fabids</taxon>
        <taxon>Rosales</taxon>
        <taxon>Rhamnaceae</taxon>
        <taxon>rhamnoid group</taxon>
        <taxon>Rhamneae</taxon>
        <taxon>Rhamnella</taxon>
    </lineage>
</organism>
<proteinExistence type="inferred from homology"/>
<sequence>MQSAFNVLIRIFHFQGFDEKEENFSFSFDKVFYEESEQASLFEFLALPIVRDAVNAVNGTIITYGQGPNILEPDGQKKGLLSRVLEGLFECIKSYEETTKYSVKVSMVEIYMEKVRDLFDLSKDNIQIKESKAQGVLLHGVTEISLVDPTEALQILSNGIANRAVGETHMNMASSRSHCVYIFTVQQERTKDNQVKTGKLVLVDLAGSEKAEKTGAEGRVLEEAKTINKSLSVLGNVINALTRGIPGKVNHIPYRDSKLTRILQDALSGNCSTALLCCCSPSSSNASETLSTLRFGARAKHIKSSPNVKCNKDKRTKKGSTFSPTKDESCGRILYKLRERFNDKDVQFLEELFIQEGIFLDPHSVVELDSAYEDDTFQTLLSLQEAVGELISMVKKLQRENYGLMDRIAVGERFDALPTKEAGETSSLFKLPSMASKTLIIQIITLSSILIPLANSTDFNYPAVFNFGDSNSDTGELAAGLGFSLGLPNGQTYFKSPSGRFCDGRLIVDFLMDAMDLPFLNAYLDSIGMPSFRKGCNFAAAGSTIRPATPTSVSPFSFGVQVAQFLRFKSRVIELLAEGKKLNKYLPMENFFEKGLYMFDIGQNDLAGAFYSKTFDEIVASIPLILLEFETGIKKLYDQGARNFWIHNTGPLGCLPQNIAKFGTDPSKLDEFGCVSSHNQAAKLFNLQLHALSKKLQGQYSDANVTYVDIYTIKSNLIANYSRYGFEQPTRACCGYGGPPLNYDSRIGCGQTKILNGTSVTTKACSDSTEYVSWDGIHYTEAANQYVSSQILTGKYSDPPFSEKMPFLLKLRF</sequence>
<keyword evidence="3 9" id="KW-0547">Nucleotide-binding</keyword>
<dbReference type="InterPro" id="IPR001087">
    <property type="entry name" value="GDSL"/>
</dbReference>
<dbReference type="Pfam" id="PF00225">
    <property type="entry name" value="Kinesin"/>
    <property type="match status" value="1"/>
</dbReference>
<keyword evidence="13" id="KW-1185">Reference proteome</keyword>
<dbReference type="GO" id="GO:0005874">
    <property type="term" value="C:microtubule"/>
    <property type="evidence" value="ECO:0007669"/>
    <property type="project" value="UniProtKB-KW"/>
</dbReference>